<reference evidence="1" key="2">
    <citation type="submission" date="2016-06" db="EMBL/GenBank/DDBJ databases">
        <title>The genome of a short-lived fish provides insights into sex chromosome evolution and the genetic control of aging.</title>
        <authorList>
            <person name="Reichwald K."/>
            <person name="Felder M."/>
            <person name="Petzold A."/>
            <person name="Koch P."/>
            <person name="Groth M."/>
            <person name="Platzer M."/>
        </authorList>
    </citation>
    <scope>NUCLEOTIDE SEQUENCE</scope>
    <source>
        <tissue evidence="1">Brain</tissue>
    </source>
</reference>
<organism evidence="1">
    <name type="scientific">Nothobranchius rachovii</name>
    <name type="common">bluefin notho</name>
    <dbReference type="NCBI Taxonomy" id="451742"/>
    <lineage>
        <taxon>Eukaryota</taxon>
        <taxon>Metazoa</taxon>
        <taxon>Chordata</taxon>
        <taxon>Craniata</taxon>
        <taxon>Vertebrata</taxon>
        <taxon>Euteleostomi</taxon>
        <taxon>Actinopterygii</taxon>
        <taxon>Neopterygii</taxon>
        <taxon>Teleostei</taxon>
        <taxon>Neoteleostei</taxon>
        <taxon>Acanthomorphata</taxon>
        <taxon>Ovalentaria</taxon>
        <taxon>Atherinomorphae</taxon>
        <taxon>Cyprinodontiformes</taxon>
        <taxon>Nothobranchiidae</taxon>
        <taxon>Nothobranchius</taxon>
    </lineage>
</organism>
<dbReference type="EMBL" id="HAEH01016999">
    <property type="protein sequence ID" value="SBS05432.1"/>
    <property type="molecule type" value="Transcribed_RNA"/>
</dbReference>
<reference evidence="1" key="1">
    <citation type="submission" date="2016-05" db="EMBL/GenBank/DDBJ databases">
        <authorList>
            <person name="Lavstsen T."/>
            <person name="Jespersen J.S."/>
        </authorList>
    </citation>
    <scope>NUCLEOTIDE SEQUENCE</scope>
    <source>
        <tissue evidence="1">Brain</tissue>
    </source>
</reference>
<dbReference type="AlphaFoldDB" id="A0A1A8RIC0"/>
<evidence type="ECO:0000313" key="1">
    <source>
        <dbReference type="EMBL" id="SBS05432.1"/>
    </source>
</evidence>
<protein>
    <submittedName>
        <fullName evidence="1">Branched chain keto acid dehydrogenase E1, beta polypeptide, like</fullName>
    </submittedName>
</protein>
<proteinExistence type="predicted"/>
<accession>A0A1A8RIC0</accession>
<sequence>RKSTAPFLHNPYKNMIFTHTLLSRRCVMAAFKSRYGTFLLQ</sequence>
<name>A0A1A8RIC0_9TELE</name>
<feature type="non-terminal residue" evidence="1">
    <location>
        <position position="1"/>
    </location>
</feature>
<gene>
    <name evidence="1" type="primary">BCKDHBL</name>
</gene>